<dbReference type="AlphaFoldDB" id="A0A284S0M1"/>
<evidence type="ECO:0000313" key="2">
    <source>
        <dbReference type="Proteomes" id="UP000219338"/>
    </source>
</evidence>
<proteinExistence type="predicted"/>
<protein>
    <submittedName>
        <fullName evidence="1">Uncharacterized protein</fullName>
    </submittedName>
</protein>
<organism evidence="1 2">
    <name type="scientific">Armillaria ostoyae</name>
    <name type="common">Armillaria root rot fungus</name>
    <dbReference type="NCBI Taxonomy" id="47428"/>
    <lineage>
        <taxon>Eukaryota</taxon>
        <taxon>Fungi</taxon>
        <taxon>Dikarya</taxon>
        <taxon>Basidiomycota</taxon>
        <taxon>Agaricomycotina</taxon>
        <taxon>Agaricomycetes</taxon>
        <taxon>Agaricomycetidae</taxon>
        <taxon>Agaricales</taxon>
        <taxon>Marasmiineae</taxon>
        <taxon>Physalacriaceae</taxon>
        <taxon>Armillaria</taxon>
    </lineage>
</organism>
<evidence type="ECO:0000313" key="1">
    <source>
        <dbReference type="EMBL" id="SJL14543.1"/>
    </source>
</evidence>
<dbReference type="EMBL" id="FUEG01000024">
    <property type="protein sequence ID" value="SJL14543.1"/>
    <property type="molecule type" value="Genomic_DNA"/>
</dbReference>
<name>A0A284S0M1_ARMOS</name>
<accession>A0A284S0M1</accession>
<keyword evidence="2" id="KW-1185">Reference proteome</keyword>
<dbReference type="Proteomes" id="UP000219338">
    <property type="component" value="Unassembled WGS sequence"/>
</dbReference>
<reference evidence="2" key="1">
    <citation type="journal article" date="2017" name="Nat. Ecol. Evol.">
        <title>Genome expansion and lineage-specific genetic innovations in the forest pathogenic fungi Armillaria.</title>
        <authorList>
            <person name="Sipos G."/>
            <person name="Prasanna A.N."/>
            <person name="Walter M.C."/>
            <person name="O'Connor E."/>
            <person name="Balint B."/>
            <person name="Krizsan K."/>
            <person name="Kiss B."/>
            <person name="Hess J."/>
            <person name="Varga T."/>
            <person name="Slot J."/>
            <person name="Riley R."/>
            <person name="Boka B."/>
            <person name="Rigling D."/>
            <person name="Barry K."/>
            <person name="Lee J."/>
            <person name="Mihaltcheva S."/>
            <person name="LaButti K."/>
            <person name="Lipzen A."/>
            <person name="Waldron R."/>
            <person name="Moloney N.M."/>
            <person name="Sperisen C."/>
            <person name="Kredics L."/>
            <person name="Vagvoelgyi C."/>
            <person name="Patrignani A."/>
            <person name="Fitzpatrick D."/>
            <person name="Nagy I."/>
            <person name="Doyle S."/>
            <person name="Anderson J.B."/>
            <person name="Grigoriev I.V."/>
            <person name="Gueldener U."/>
            <person name="Muensterkoetter M."/>
            <person name="Nagy L.G."/>
        </authorList>
    </citation>
    <scope>NUCLEOTIDE SEQUENCE [LARGE SCALE GENOMIC DNA]</scope>
    <source>
        <strain evidence="2">C18/9</strain>
    </source>
</reference>
<sequence length="87" mass="9956">MGVITLDEKEGRIVEPHFRSTYFDDFDAACITHNSNFVLNSLSGSKFEIPPLCSHAAYRAKWERRPFINILRASLLIELHCVISDEC</sequence>
<gene>
    <name evidence="1" type="ORF">ARMOST_18006</name>
</gene>